<protein>
    <recommendedName>
        <fullName evidence="3">Lectin-like protein BA14k</fullName>
    </recommendedName>
</protein>
<comment type="caution">
    <text evidence="9">The sequence shown here is derived from an EMBL/GenBank/DDBJ whole genome shotgun (WGS) entry which is preliminary data.</text>
</comment>
<evidence type="ECO:0000256" key="1">
    <source>
        <dbReference type="ARBA" id="ARBA00004167"/>
    </source>
</evidence>
<dbReference type="AlphaFoldDB" id="A0A8J6TYE5"/>
<keyword evidence="7" id="KW-0812">Transmembrane</keyword>
<reference evidence="9" key="1">
    <citation type="submission" date="2020-09" db="EMBL/GenBank/DDBJ databases">
        <title>Genome seq and assembly of Tianweitania sp.</title>
        <authorList>
            <person name="Chhetri G."/>
        </authorList>
    </citation>
    <scope>NUCLEOTIDE SEQUENCE</scope>
    <source>
        <strain evidence="9">Rool2</strain>
    </source>
</reference>
<evidence type="ECO:0000256" key="8">
    <source>
        <dbReference type="SAM" id="SignalP"/>
    </source>
</evidence>
<dbReference type="RefSeq" id="WP_188164002.1">
    <property type="nucleotide sequence ID" value="NZ_JACVVX010000002.1"/>
</dbReference>
<name>A0A8J6TYE5_9HYPH</name>
<comment type="similarity">
    <text evidence="2">Belongs to the BA14k family.</text>
</comment>
<feature type="chain" id="PRO_5035203785" description="Lectin-like protein BA14k" evidence="8">
    <location>
        <begin position="28"/>
        <end position="159"/>
    </location>
</feature>
<dbReference type="GO" id="GO:0030246">
    <property type="term" value="F:carbohydrate binding"/>
    <property type="evidence" value="ECO:0007669"/>
    <property type="project" value="UniProtKB-KW"/>
</dbReference>
<dbReference type="GO" id="GO:0016020">
    <property type="term" value="C:membrane"/>
    <property type="evidence" value="ECO:0007669"/>
    <property type="project" value="UniProtKB-SubCell"/>
</dbReference>
<evidence type="ECO:0000313" key="10">
    <source>
        <dbReference type="Proteomes" id="UP000643405"/>
    </source>
</evidence>
<dbReference type="EMBL" id="JACVVX010000002">
    <property type="protein sequence ID" value="MBD0414564.1"/>
    <property type="molecule type" value="Genomic_DNA"/>
</dbReference>
<keyword evidence="10" id="KW-1185">Reference proteome</keyword>
<evidence type="ECO:0000256" key="5">
    <source>
        <dbReference type="ARBA" id="ARBA00022734"/>
    </source>
</evidence>
<gene>
    <name evidence="9" type="ORF">ICI42_07850</name>
</gene>
<dbReference type="Pfam" id="PF07886">
    <property type="entry name" value="BA14K"/>
    <property type="match status" value="1"/>
</dbReference>
<evidence type="ECO:0000256" key="4">
    <source>
        <dbReference type="ARBA" id="ARBA00022475"/>
    </source>
</evidence>
<keyword evidence="7" id="KW-1133">Transmembrane helix</keyword>
<keyword evidence="7" id="KW-0472">Membrane</keyword>
<evidence type="ECO:0000313" key="9">
    <source>
        <dbReference type="EMBL" id="MBD0414564.1"/>
    </source>
</evidence>
<keyword evidence="8" id="KW-0732">Signal</keyword>
<keyword evidence="5" id="KW-0430">Lectin</keyword>
<sequence>MNRFLKTAVLGTAVAASTLTALSAAYAGDGWRRHYRDYDRPRYEYRHRNNNGDALAAGVLGLAAGALIVGALNNQRAPDPDYYDPPLRRAPIQRPAPVRNYYPVAPQPGYSGGYASYRPSIEPWTPEWYAYCQDRYRSFQPRSGTFTGYDGQQHFCVAN</sequence>
<feature type="signal peptide" evidence="8">
    <location>
        <begin position="1"/>
        <end position="27"/>
    </location>
</feature>
<evidence type="ECO:0000256" key="7">
    <source>
        <dbReference type="SAM" id="Phobius"/>
    </source>
</evidence>
<dbReference type="Proteomes" id="UP000643405">
    <property type="component" value="Unassembled WGS sequence"/>
</dbReference>
<organism evidence="9 10">
    <name type="scientific">Oryzicola mucosus</name>
    <dbReference type="NCBI Taxonomy" id="2767425"/>
    <lineage>
        <taxon>Bacteria</taxon>
        <taxon>Pseudomonadati</taxon>
        <taxon>Pseudomonadota</taxon>
        <taxon>Alphaproteobacteria</taxon>
        <taxon>Hyphomicrobiales</taxon>
        <taxon>Phyllobacteriaceae</taxon>
        <taxon>Oryzicola</taxon>
    </lineage>
</organism>
<evidence type="ECO:0000256" key="2">
    <source>
        <dbReference type="ARBA" id="ARBA00010270"/>
    </source>
</evidence>
<comment type="subcellular location">
    <subcellularLocation>
        <location evidence="1">Membrane</location>
        <topology evidence="1">Single-pass membrane protein</topology>
    </subcellularLocation>
</comment>
<dbReference type="InterPro" id="IPR012413">
    <property type="entry name" value="BA14K"/>
</dbReference>
<evidence type="ECO:0000256" key="3">
    <source>
        <dbReference type="ARBA" id="ARBA00020552"/>
    </source>
</evidence>
<keyword evidence="4" id="KW-1003">Cell membrane</keyword>
<accession>A0A8J6TYE5</accession>
<evidence type="ECO:0000256" key="6">
    <source>
        <dbReference type="ARBA" id="ARBA00025321"/>
    </source>
</evidence>
<proteinExistence type="inferred from homology"/>
<comment type="function">
    <text evidence="6">Has immunoglobulin-binding and hemagglutination properties, and can bind to mannose. Essential for virulence. May be involved in LPS biosynthesis or polysaccharide transport.</text>
</comment>
<feature type="transmembrane region" description="Helical" evidence="7">
    <location>
        <begin position="54"/>
        <end position="72"/>
    </location>
</feature>